<sequence>MRWSSSLCILSSWFLNISNACPLGDREDAHATTLQARDNTFWRRVRIGGGLGADNSAGQISDVFTVGDSSTPGGCSAQMNTVNAWLKDAITLQDAIVKAYSNYKSDKGLRQTWEFIFGIEFDGNDVDMDDLLTKMLWPAIGKRIAGVTQYLEKAASFKPWIFCSEMAGSLQQWDQPIKDKNGKEIASKLGPDGKPEDYYTLRQVFQTQASTPDMKAFYMEAFKGYDFYTNKYNSLCGDGNRYAATSRYIDRAAGNPLVPQVDITSATRNVIFCPNSFSPPNGGQHSFPSLSMAVSSGYYPPYGGDWNIGQPNIEKYIPVSGTFYHELYHLTDVGDTADPYRHMIHIYMAARQQAANNADNPESYLYMAMATYMFLNPPQGKDAVLFPAGVPKKASDVK</sequence>
<dbReference type="Gene3D" id="3.40.390.10">
    <property type="entry name" value="Collagenase (Catalytic Domain)"/>
    <property type="match status" value="1"/>
</dbReference>
<dbReference type="RefSeq" id="XP_018031110.1">
    <property type="nucleotide sequence ID" value="XM_018183716.1"/>
</dbReference>
<evidence type="ECO:0000313" key="2">
    <source>
        <dbReference type="EMBL" id="OAG00745.1"/>
    </source>
</evidence>
<evidence type="ECO:0008006" key="4">
    <source>
        <dbReference type="Google" id="ProtNLM"/>
    </source>
</evidence>
<proteinExistence type="predicted"/>
<dbReference type="GeneID" id="28767202"/>
<keyword evidence="3" id="KW-1185">Reference proteome</keyword>
<accession>A0A177BZV1</accession>
<dbReference type="Proteomes" id="UP000077069">
    <property type="component" value="Unassembled WGS sequence"/>
</dbReference>
<organism evidence="2 3">
    <name type="scientific">Paraphaeosphaeria sporulosa</name>
    <dbReference type="NCBI Taxonomy" id="1460663"/>
    <lineage>
        <taxon>Eukaryota</taxon>
        <taxon>Fungi</taxon>
        <taxon>Dikarya</taxon>
        <taxon>Ascomycota</taxon>
        <taxon>Pezizomycotina</taxon>
        <taxon>Dothideomycetes</taxon>
        <taxon>Pleosporomycetidae</taxon>
        <taxon>Pleosporales</taxon>
        <taxon>Massarineae</taxon>
        <taxon>Didymosphaeriaceae</taxon>
        <taxon>Paraphaeosphaeria</taxon>
    </lineage>
</organism>
<dbReference type="GO" id="GO:0008237">
    <property type="term" value="F:metallopeptidase activity"/>
    <property type="evidence" value="ECO:0007669"/>
    <property type="project" value="InterPro"/>
</dbReference>
<reference evidence="2 3" key="1">
    <citation type="submission" date="2016-05" db="EMBL/GenBank/DDBJ databases">
        <title>Comparative analysis of secretome profiles of manganese(II)-oxidizing ascomycete fungi.</title>
        <authorList>
            <consortium name="DOE Joint Genome Institute"/>
            <person name="Zeiner C.A."/>
            <person name="Purvine S.O."/>
            <person name="Zink E.M."/>
            <person name="Wu S."/>
            <person name="Pasa-Tolic L."/>
            <person name="Chaput D.L."/>
            <person name="Haridas S."/>
            <person name="Grigoriev I.V."/>
            <person name="Santelli C.M."/>
            <person name="Hansel C.M."/>
        </authorList>
    </citation>
    <scope>NUCLEOTIDE SEQUENCE [LARGE SCALE GENOMIC DNA]</scope>
    <source>
        <strain evidence="2 3">AP3s5-JAC2a</strain>
    </source>
</reference>
<protein>
    <recommendedName>
        <fullName evidence="4">Zincin</fullName>
    </recommendedName>
</protein>
<keyword evidence="1" id="KW-0732">Signal</keyword>
<dbReference type="InParanoid" id="A0A177BZV1"/>
<dbReference type="InterPro" id="IPR024079">
    <property type="entry name" value="MetalloPept_cat_dom_sf"/>
</dbReference>
<dbReference type="OrthoDB" id="4259138at2759"/>
<dbReference type="AlphaFoldDB" id="A0A177BZV1"/>
<feature type="signal peptide" evidence="1">
    <location>
        <begin position="1"/>
        <end position="20"/>
    </location>
</feature>
<evidence type="ECO:0000256" key="1">
    <source>
        <dbReference type="SAM" id="SignalP"/>
    </source>
</evidence>
<gene>
    <name evidence="2" type="ORF">CC84DRAFT_1231119</name>
</gene>
<evidence type="ECO:0000313" key="3">
    <source>
        <dbReference type="Proteomes" id="UP000077069"/>
    </source>
</evidence>
<dbReference type="EMBL" id="KV441559">
    <property type="protein sequence ID" value="OAG00745.1"/>
    <property type="molecule type" value="Genomic_DNA"/>
</dbReference>
<feature type="chain" id="PRO_5008057548" description="Zincin" evidence="1">
    <location>
        <begin position="21"/>
        <end position="398"/>
    </location>
</feature>
<name>A0A177BZV1_9PLEO</name>